<comment type="similarity">
    <text evidence="1">Belongs to the peptidase C59 family.</text>
</comment>
<gene>
    <name evidence="5" type="ORF">D7S86_17085</name>
</gene>
<dbReference type="AlphaFoldDB" id="A0A494XZH6"/>
<dbReference type="Gene3D" id="3.60.60.10">
    <property type="entry name" value="Penicillin V Acylase, Chain A"/>
    <property type="match status" value="1"/>
</dbReference>
<feature type="chain" id="PRO_5019752228" evidence="3">
    <location>
        <begin position="27"/>
        <end position="372"/>
    </location>
</feature>
<feature type="domain" description="Choloylglycine hydrolase/NAAA C-terminal" evidence="4">
    <location>
        <begin position="27"/>
        <end position="325"/>
    </location>
</feature>
<feature type="signal peptide" evidence="3">
    <location>
        <begin position="1"/>
        <end position="26"/>
    </location>
</feature>
<dbReference type="Proteomes" id="UP000270342">
    <property type="component" value="Unassembled WGS sequence"/>
</dbReference>
<dbReference type="CDD" id="cd01902">
    <property type="entry name" value="Ntn_CGH"/>
    <property type="match status" value="1"/>
</dbReference>
<proteinExistence type="inferred from homology"/>
<comment type="caution">
    <text evidence="5">The sequence shown here is derived from an EMBL/GenBank/DDBJ whole genome shotgun (WGS) entry which is preliminary data.</text>
</comment>
<dbReference type="RefSeq" id="WP_121088138.1">
    <property type="nucleotide sequence ID" value="NZ_RBZU01000007.1"/>
</dbReference>
<dbReference type="InterPro" id="IPR052193">
    <property type="entry name" value="Peptidase_C59"/>
</dbReference>
<dbReference type="PANTHER" id="PTHR35527">
    <property type="entry name" value="CHOLOYLGLYCINE HYDROLASE"/>
    <property type="match status" value="1"/>
</dbReference>
<dbReference type="PROSITE" id="PS51257">
    <property type="entry name" value="PROKAR_LIPOPROTEIN"/>
    <property type="match status" value="1"/>
</dbReference>
<name>A0A494XZH6_9BURK</name>
<dbReference type="InterPro" id="IPR029132">
    <property type="entry name" value="CBAH/NAAA_C"/>
</dbReference>
<protein>
    <submittedName>
        <fullName evidence="5">Linear amide C-N hydrolase</fullName>
    </submittedName>
</protein>
<dbReference type="Pfam" id="PF02275">
    <property type="entry name" value="CBAH"/>
    <property type="match status" value="1"/>
</dbReference>
<keyword evidence="2 5" id="KW-0378">Hydrolase</keyword>
<evidence type="ECO:0000256" key="1">
    <source>
        <dbReference type="ARBA" id="ARBA00006625"/>
    </source>
</evidence>
<dbReference type="SUPFAM" id="SSF56235">
    <property type="entry name" value="N-terminal nucleophile aminohydrolases (Ntn hydrolases)"/>
    <property type="match status" value="1"/>
</dbReference>
<dbReference type="InterPro" id="IPR029055">
    <property type="entry name" value="Ntn_hydrolases_N"/>
</dbReference>
<organism evidence="5 6">
    <name type="scientific">Pararobbsia silviterrae</name>
    <dbReference type="NCBI Taxonomy" id="1792498"/>
    <lineage>
        <taxon>Bacteria</taxon>
        <taxon>Pseudomonadati</taxon>
        <taxon>Pseudomonadota</taxon>
        <taxon>Betaproteobacteria</taxon>
        <taxon>Burkholderiales</taxon>
        <taxon>Burkholderiaceae</taxon>
        <taxon>Pararobbsia</taxon>
    </lineage>
</organism>
<dbReference type="PANTHER" id="PTHR35527:SF2">
    <property type="entry name" value="HYDROLASE"/>
    <property type="match status" value="1"/>
</dbReference>
<evidence type="ECO:0000256" key="3">
    <source>
        <dbReference type="SAM" id="SignalP"/>
    </source>
</evidence>
<evidence type="ECO:0000313" key="6">
    <source>
        <dbReference type="Proteomes" id="UP000270342"/>
    </source>
</evidence>
<accession>A0A494XZH6</accession>
<dbReference type="EMBL" id="RBZU01000007">
    <property type="protein sequence ID" value="RKP53509.1"/>
    <property type="molecule type" value="Genomic_DNA"/>
</dbReference>
<dbReference type="GO" id="GO:0016787">
    <property type="term" value="F:hydrolase activity"/>
    <property type="evidence" value="ECO:0007669"/>
    <property type="project" value="UniProtKB-KW"/>
</dbReference>
<evidence type="ECO:0000313" key="5">
    <source>
        <dbReference type="EMBL" id="RKP53509.1"/>
    </source>
</evidence>
<evidence type="ECO:0000259" key="4">
    <source>
        <dbReference type="Pfam" id="PF02275"/>
    </source>
</evidence>
<keyword evidence="3" id="KW-0732">Signal</keyword>
<dbReference type="OrthoDB" id="1265391at2"/>
<keyword evidence="6" id="KW-1185">Reference proteome</keyword>
<evidence type="ECO:0000256" key="2">
    <source>
        <dbReference type="ARBA" id="ARBA00022801"/>
    </source>
</evidence>
<reference evidence="5 6" key="1">
    <citation type="submission" date="2018-10" db="EMBL/GenBank/DDBJ databases">
        <title>Robbsia sp. DHC34, isolated from soil.</title>
        <authorList>
            <person name="Gao Z.-H."/>
            <person name="Qiu L.-H."/>
        </authorList>
    </citation>
    <scope>NUCLEOTIDE SEQUENCE [LARGE SCALE GENOMIC DNA]</scope>
    <source>
        <strain evidence="5 6">DHC34</strain>
    </source>
</reference>
<sequence length="372" mass="40195">MNRWMTLAVTILSLAGLYGMATLAQACTRALYAGADGQIITGRTMDWSEDMMSNLWVFPAGIERDGAGGPRSPRWTSKYGSVIVSGYEIGSVDGMNERGLVANALYLAETDYGKPDASRPPLSISLWAQYALDNFATVAEAVDVLSQEPFQVIAPPLPNGKALTIHLSLSDAHGDSAILEYLDGKLVIHHGSAYKVMTNSPIYSEQLALDTYWRGVGGLAFLPGTNRAADRFVRTSFLLDAIPKQLDPNYIVGVPNRSYAFQAVAAVMSVMRSVSVPLGISTPDQPNLSSTIWRTVADQKNLIYYFDSATRPDTFWIPLAKLNLKPGAPVLKLTIANGQVYSGDVSGSFVPTRSFNFMPAQGLKAFAAQANP</sequence>